<dbReference type="RefSeq" id="XP_039116828.1">
    <property type="nucleotide sequence ID" value="XM_039260894.1"/>
</dbReference>
<proteinExistence type="inferred from homology"/>
<protein>
    <submittedName>
        <fullName evidence="6">Cyclin-dependent kinase inhibitor 4-like</fullName>
    </submittedName>
</protein>
<dbReference type="PIRSF" id="PIRSF017811">
    <property type="entry name" value="CDK_inhib_pln"/>
    <property type="match status" value="1"/>
</dbReference>
<dbReference type="InterPro" id="IPR003175">
    <property type="entry name" value="CDI_dom"/>
</dbReference>
<feature type="region of interest" description="Disordered" evidence="3">
    <location>
        <begin position="161"/>
        <end position="180"/>
    </location>
</feature>
<dbReference type="GeneID" id="120252753"/>
<evidence type="ECO:0000313" key="6">
    <source>
        <dbReference type="RefSeq" id="XP_039116828.1"/>
    </source>
</evidence>
<gene>
    <name evidence="6" type="primary">LOC120252753</name>
</gene>
<dbReference type="InterPro" id="IPR044275">
    <property type="entry name" value="KRP"/>
</dbReference>
<evidence type="ECO:0000259" key="4">
    <source>
        <dbReference type="Pfam" id="PF02234"/>
    </source>
</evidence>
<feature type="domain" description="Cyclin-dependent kinase inhibitor" evidence="4">
    <location>
        <begin position="183"/>
        <end position="230"/>
    </location>
</feature>
<keyword evidence="5" id="KW-1185">Reference proteome</keyword>
<comment type="similarity">
    <text evidence="1">Belongs to the CDI family. ICK/KRP subfamily.</text>
</comment>
<name>A0AB40APF9_DIOCR</name>
<dbReference type="AlphaFoldDB" id="A0AB40APF9"/>
<keyword evidence="2 6" id="KW-0649">Protein kinase inhibitor</keyword>
<dbReference type="PANTHER" id="PTHR46776">
    <property type="entry name" value="CYCLIN-DEPENDENT KINASE INHIBITOR 4-RELATED"/>
    <property type="match status" value="1"/>
</dbReference>
<feature type="compositionally biased region" description="Polar residues" evidence="3">
    <location>
        <begin position="146"/>
        <end position="155"/>
    </location>
</feature>
<feature type="compositionally biased region" description="Polar residues" evidence="3">
    <location>
        <begin position="161"/>
        <end position="173"/>
    </location>
</feature>
<organism evidence="5 6">
    <name type="scientific">Dioscorea cayennensis subsp. rotundata</name>
    <name type="common">White Guinea yam</name>
    <name type="synonym">Dioscorea rotundata</name>
    <dbReference type="NCBI Taxonomy" id="55577"/>
    <lineage>
        <taxon>Eukaryota</taxon>
        <taxon>Viridiplantae</taxon>
        <taxon>Streptophyta</taxon>
        <taxon>Embryophyta</taxon>
        <taxon>Tracheophyta</taxon>
        <taxon>Spermatophyta</taxon>
        <taxon>Magnoliopsida</taxon>
        <taxon>Liliopsida</taxon>
        <taxon>Dioscoreales</taxon>
        <taxon>Dioscoreaceae</taxon>
        <taxon>Dioscorea</taxon>
    </lineage>
</organism>
<dbReference type="GO" id="GO:0051726">
    <property type="term" value="P:regulation of cell cycle"/>
    <property type="evidence" value="ECO:0007669"/>
    <property type="project" value="InterPro"/>
</dbReference>
<feature type="compositionally biased region" description="Low complexity" evidence="3">
    <location>
        <begin position="41"/>
        <end position="61"/>
    </location>
</feature>
<dbReference type="InterPro" id="IPR044898">
    <property type="entry name" value="CDI_dom_sf"/>
</dbReference>
<evidence type="ECO:0000313" key="5">
    <source>
        <dbReference type="Proteomes" id="UP001515500"/>
    </source>
</evidence>
<accession>A0AB40APF9</accession>
<dbReference type="Pfam" id="PF02234">
    <property type="entry name" value="CDI"/>
    <property type="match status" value="1"/>
</dbReference>
<evidence type="ECO:0000256" key="2">
    <source>
        <dbReference type="ARBA" id="ARBA00023013"/>
    </source>
</evidence>
<evidence type="ECO:0000256" key="3">
    <source>
        <dbReference type="SAM" id="MobiDB-lite"/>
    </source>
</evidence>
<sequence length="239" mass="25828">MGKYMKKAKALGGGVALMEVPVPHPSHLGVCTRARTLALQRLQSPSASSPASSSSSSYLQLRSRRLHKVASPTSKPKESPNPSPSTKSSGKVGPCLRPRAMAQERCGGSRKEAVVSEASPGSDAGVEVSLGENVLDSEARNRNTRETTPSSLIRNSETILTPGSTTRAASSVAVNKRNENSGCRQIPTAHEMDEFFNEAEKVQQRIFTEKYNYDVVNDCPLPGRFEWVKLDSQSTDDQP</sequence>
<dbReference type="Gene3D" id="4.10.365.10">
    <property type="entry name" value="p27"/>
    <property type="match status" value="1"/>
</dbReference>
<feature type="region of interest" description="Disordered" evidence="3">
    <location>
        <begin position="41"/>
        <end position="155"/>
    </location>
</feature>
<evidence type="ECO:0000256" key="1">
    <source>
        <dbReference type="ARBA" id="ARBA00010274"/>
    </source>
</evidence>
<dbReference type="Proteomes" id="UP001515500">
    <property type="component" value="Chromosome 22"/>
</dbReference>
<dbReference type="GO" id="GO:0004861">
    <property type="term" value="F:cyclin-dependent protein serine/threonine kinase inhibitor activity"/>
    <property type="evidence" value="ECO:0007669"/>
    <property type="project" value="InterPro"/>
</dbReference>
<reference evidence="6" key="1">
    <citation type="submission" date="2025-08" db="UniProtKB">
        <authorList>
            <consortium name="RefSeq"/>
        </authorList>
    </citation>
    <scope>IDENTIFICATION</scope>
</reference>
<dbReference type="GO" id="GO:0005634">
    <property type="term" value="C:nucleus"/>
    <property type="evidence" value="ECO:0007669"/>
    <property type="project" value="InterPro"/>
</dbReference>